<name>A0A4Q9KQ64_9MICR</name>
<gene>
    <name evidence="1" type="ORF">CWI37_2748p0010</name>
</gene>
<reference evidence="1 2" key="1">
    <citation type="submission" date="2017-12" db="EMBL/GenBank/DDBJ databases">
        <authorList>
            <person name="Pombert J.-F."/>
            <person name="Haag K.L."/>
            <person name="Ebert D."/>
        </authorList>
    </citation>
    <scope>NUCLEOTIDE SEQUENCE [LARGE SCALE GENOMIC DNA]</scope>
    <source>
        <strain evidence="1">FI-OER-3-3</strain>
    </source>
</reference>
<organism evidence="1 2">
    <name type="scientific">Hamiltosporidium tvaerminnensis</name>
    <dbReference type="NCBI Taxonomy" id="1176355"/>
    <lineage>
        <taxon>Eukaryota</taxon>
        <taxon>Fungi</taxon>
        <taxon>Fungi incertae sedis</taxon>
        <taxon>Microsporidia</taxon>
        <taxon>Dubosqiidae</taxon>
        <taxon>Hamiltosporidium</taxon>
    </lineage>
</organism>
<proteinExistence type="predicted"/>
<protein>
    <recommendedName>
        <fullName evidence="3">Ribosomal protein L7A</fullName>
    </recommendedName>
</protein>
<dbReference type="EMBL" id="PITJ01002748">
    <property type="protein sequence ID" value="TBT96773.1"/>
    <property type="molecule type" value="Genomic_DNA"/>
</dbReference>
<sequence length="123" mass="14731">MKQTLESDIFDIKKLEKEQSDKILNILKDSNSYLTTYNQLMNIYEDIHGKRVSYIFVCQDDIQHTFIFQHLPLFARHYNIKLYKFPKGIQKVIEKICNKKFVNIISIFKDDPITVKIEKIFLL</sequence>
<dbReference type="VEuPathDB" id="MicrosporidiaDB:CWI37_2748p0010"/>
<dbReference type="AlphaFoldDB" id="A0A4Q9KQ64"/>
<evidence type="ECO:0000313" key="2">
    <source>
        <dbReference type="Proteomes" id="UP000292362"/>
    </source>
</evidence>
<accession>A0A4Q9KQ64</accession>
<evidence type="ECO:0000313" key="1">
    <source>
        <dbReference type="EMBL" id="TBT96773.1"/>
    </source>
</evidence>
<evidence type="ECO:0008006" key="3">
    <source>
        <dbReference type="Google" id="ProtNLM"/>
    </source>
</evidence>
<dbReference type="Proteomes" id="UP000292362">
    <property type="component" value="Unassembled WGS sequence"/>
</dbReference>
<comment type="caution">
    <text evidence="1">The sequence shown here is derived from an EMBL/GenBank/DDBJ whole genome shotgun (WGS) entry which is preliminary data.</text>
</comment>